<feature type="domain" description="Protein kinase" evidence="13">
    <location>
        <begin position="47"/>
        <end position="331"/>
    </location>
</feature>
<evidence type="ECO:0000259" key="13">
    <source>
        <dbReference type="PROSITE" id="PS50011"/>
    </source>
</evidence>
<dbReference type="STRING" id="40998.A0A2P7YDH9"/>
<evidence type="ECO:0000256" key="8">
    <source>
        <dbReference type="ARBA" id="ARBA00022777"/>
    </source>
</evidence>
<keyword evidence="6" id="KW-0808">Transferase</keyword>
<dbReference type="GO" id="GO:0000147">
    <property type="term" value="P:actin cortical patch assembly"/>
    <property type="evidence" value="ECO:0007669"/>
    <property type="project" value="TreeGrafter"/>
</dbReference>
<dbReference type="InterPro" id="IPR008271">
    <property type="entry name" value="Ser/Thr_kinase_AS"/>
</dbReference>
<dbReference type="InterPro" id="IPR000719">
    <property type="entry name" value="Prot_kinase_dom"/>
</dbReference>
<name>A0A2P7YDH9_9PEZI</name>
<evidence type="ECO:0000313" key="15">
    <source>
        <dbReference type="Proteomes" id="UP000243723"/>
    </source>
</evidence>
<evidence type="ECO:0000256" key="1">
    <source>
        <dbReference type="ARBA" id="ARBA00004496"/>
    </source>
</evidence>
<feature type="compositionally biased region" description="Low complexity" evidence="12">
    <location>
        <begin position="389"/>
        <end position="400"/>
    </location>
</feature>
<comment type="catalytic activity">
    <reaction evidence="10">
        <text>L-threonyl-[protein] + ATP = O-phospho-L-threonyl-[protein] + ADP + H(+)</text>
        <dbReference type="Rhea" id="RHEA:46608"/>
        <dbReference type="Rhea" id="RHEA-COMP:11060"/>
        <dbReference type="Rhea" id="RHEA-COMP:11605"/>
        <dbReference type="ChEBI" id="CHEBI:15378"/>
        <dbReference type="ChEBI" id="CHEBI:30013"/>
        <dbReference type="ChEBI" id="CHEBI:30616"/>
        <dbReference type="ChEBI" id="CHEBI:61977"/>
        <dbReference type="ChEBI" id="CHEBI:456216"/>
        <dbReference type="EC" id="2.7.11.1"/>
    </reaction>
</comment>
<feature type="compositionally biased region" description="Low complexity" evidence="12">
    <location>
        <begin position="489"/>
        <end position="505"/>
    </location>
</feature>
<dbReference type="GO" id="GO:0004674">
    <property type="term" value="F:protein serine/threonine kinase activity"/>
    <property type="evidence" value="ECO:0007669"/>
    <property type="project" value="UniProtKB-KW"/>
</dbReference>
<feature type="compositionally biased region" description="Low complexity" evidence="12">
    <location>
        <begin position="909"/>
        <end position="922"/>
    </location>
</feature>
<feature type="compositionally biased region" description="Polar residues" evidence="12">
    <location>
        <begin position="966"/>
        <end position="978"/>
    </location>
</feature>
<dbReference type="InterPro" id="IPR011009">
    <property type="entry name" value="Kinase-like_dom_sf"/>
</dbReference>
<keyword evidence="8 14" id="KW-0418">Kinase</keyword>
<dbReference type="GO" id="GO:0005524">
    <property type="term" value="F:ATP binding"/>
    <property type="evidence" value="ECO:0007669"/>
    <property type="project" value="UniProtKB-KW"/>
</dbReference>
<dbReference type="PROSITE" id="PS00108">
    <property type="entry name" value="PROTEIN_KINASE_ST"/>
    <property type="match status" value="1"/>
</dbReference>
<reference evidence="14 15" key="1">
    <citation type="submission" date="2017-05" db="EMBL/GenBank/DDBJ databases">
        <title>Draft genome sequence of Elsinoe australis.</title>
        <authorList>
            <person name="Cheng Q."/>
        </authorList>
    </citation>
    <scope>NUCLEOTIDE SEQUENCE [LARGE SCALE GENOMIC DNA]</scope>
    <source>
        <strain evidence="14 15">NL1</strain>
    </source>
</reference>
<evidence type="ECO:0000256" key="6">
    <source>
        <dbReference type="ARBA" id="ARBA00022679"/>
    </source>
</evidence>
<feature type="region of interest" description="Disordered" evidence="12">
    <location>
        <begin position="1"/>
        <end position="37"/>
    </location>
</feature>
<evidence type="ECO:0000256" key="3">
    <source>
        <dbReference type="ARBA" id="ARBA00022490"/>
    </source>
</evidence>
<feature type="compositionally biased region" description="Polar residues" evidence="12">
    <location>
        <begin position="506"/>
        <end position="522"/>
    </location>
</feature>
<feature type="compositionally biased region" description="Polar residues" evidence="12">
    <location>
        <begin position="723"/>
        <end position="734"/>
    </location>
</feature>
<comment type="caution">
    <text evidence="14">The sequence shown here is derived from an EMBL/GenBank/DDBJ whole genome shotgun (WGS) entry which is preliminary data.</text>
</comment>
<evidence type="ECO:0000256" key="9">
    <source>
        <dbReference type="ARBA" id="ARBA00022840"/>
    </source>
</evidence>
<evidence type="ECO:0000256" key="7">
    <source>
        <dbReference type="ARBA" id="ARBA00022741"/>
    </source>
</evidence>
<dbReference type="GO" id="GO:0005737">
    <property type="term" value="C:cytoplasm"/>
    <property type="evidence" value="ECO:0007669"/>
    <property type="project" value="UniProtKB-SubCell"/>
</dbReference>
<feature type="region of interest" description="Disordered" evidence="12">
    <location>
        <begin position="442"/>
        <end position="633"/>
    </location>
</feature>
<evidence type="ECO:0000313" key="14">
    <source>
        <dbReference type="EMBL" id="PSK34021.1"/>
    </source>
</evidence>
<evidence type="ECO:0000256" key="4">
    <source>
        <dbReference type="ARBA" id="ARBA00022527"/>
    </source>
</evidence>
<dbReference type="SUPFAM" id="SSF56112">
    <property type="entry name" value="Protein kinase-like (PK-like)"/>
    <property type="match status" value="1"/>
</dbReference>
<proteinExistence type="predicted"/>
<keyword evidence="3" id="KW-0963">Cytoplasm</keyword>
<feature type="compositionally biased region" description="Basic and acidic residues" evidence="12">
    <location>
        <begin position="784"/>
        <end position="803"/>
    </location>
</feature>
<keyword evidence="7" id="KW-0547">Nucleotide-binding</keyword>
<comment type="subcellular location">
    <subcellularLocation>
        <location evidence="1">Cytoplasm</location>
    </subcellularLocation>
</comment>
<dbReference type="CDD" id="cd14037">
    <property type="entry name" value="STKc_NAK_like"/>
    <property type="match status" value="1"/>
</dbReference>
<dbReference type="PROSITE" id="PS50011">
    <property type="entry name" value="PROTEIN_KINASE_DOM"/>
    <property type="match status" value="1"/>
</dbReference>
<dbReference type="EC" id="2.7.11.1" evidence="2"/>
<evidence type="ECO:0000256" key="11">
    <source>
        <dbReference type="ARBA" id="ARBA00048679"/>
    </source>
</evidence>
<dbReference type="AlphaFoldDB" id="A0A2P7YDH9"/>
<feature type="compositionally biased region" description="Polar residues" evidence="12">
    <location>
        <begin position="821"/>
        <end position="831"/>
    </location>
</feature>
<dbReference type="Proteomes" id="UP000243723">
    <property type="component" value="Unassembled WGS sequence"/>
</dbReference>
<dbReference type="OrthoDB" id="2018507at2759"/>
<dbReference type="PANTHER" id="PTHR22967">
    <property type="entry name" value="SERINE/THREONINE PROTEIN KINASE"/>
    <property type="match status" value="1"/>
</dbReference>
<feature type="region of interest" description="Disordered" evidence="12">
    <location>
        <begin position="645"/>
        <end position="1025"/>
    </location>
</feature>
<organism evidence="14 15">
    <name type="scientific">Elsinoe australis</name>
    <dbReference type="NCBI Taxonomy" id="40998"/>
    <lineage>
        <taxon>Eukaryota</taxon>
        <taxon>Fungi</taxon>
        <taxon>Dikarya</taxon>
        <taxon>Ascomycota</taxon>
        <taxon>Pezizomycotina</taxon>
        <taxon>Dothideomycetes</taxon>
        <taxon>Dothideomycetidae</taxon>
        <taxon>Myriangiales</taxon>
        <taxon>Elsinoaceae</taxon>
        <taxon>Elsinoe</taxon>
    </lineage>
</organism>
<protein>
    <recommendedName>
        <fullName evidence="2">non-specific serine/threonine protein kinase</fullName>
        <ecNumber evidence="2">2.7.11.1</ecNumber>
    </recommendedName>
</protein>
<feature type="compositionally biased region" description="Polar residues" evidence="12">
    <location>
        <begin position="606"/>
        <end position="621"/>
    </location>
</feature>
<dbReference type="PANTHER" id="PTHR22967:SF57">
    <property type="entry name" value="AUXILIN, ISOFORM A-RELATED"/>
    <property type="match status" value="1"/>
</dbReference>
<sequence>MNYSSAGPAQMAQRAMPGHRPQQMPATNAPPGTFAPGTKVQVGGHRVVIEKYLSEGGFAHVYVVRVPVKDSKYETAVLKRVAVPDKEALANMRTEVETMKKLQGHKHIVRYIDSHASQLKGGGYEVFLLMEFCAGGGLIDFMNTRLQYRLTEPEILKIFSDVSEGVATMHYLKPPLLHRDLKVENVLISAPPATNPNALYKLCDFGSTAPPRPAATNASEARLIEDDIQRHTTMQYRSPEMVDVWRKQPIDEKSDIWALGVLLYKLCYYTTPFEEVGQMAILNARFKFPHHPFFSERLRKLISAMLKEDPKHRPNIYQVIKEVCSIRNTPVPIKDIYSNRSRSEDVKNQRLPPSSPQVKSPAPVGISHITAKEEKEVLPDITPMRRGRPTAPTQQPAAKPSPSPVKGDPFAALDSNNQNVRAVAVDELSKKFPSLDEFSITMDKGPSFDFNKSASRTPAAKTEPATNVPADSGRETVRPSQVKANERPSTSATARGSARTAAASTNDHQQPVQRTPVRSNYVSTGTMTSSTPPPQSKPVMPAFSARPIWRVPSHGRSESQPRPSTGASDHHKSAASAARSLQPSPRPEMQASRSPLPSQRPPTEPKLSSENDSEVNLSRAQSTKERSRPASAAYVGSNLDYLRDHESNAIKSPPALGSRRSSRQQLPTVASPEESKPIKNDTAYLRSLEEDEDRWQRQNLNSMSIRDKTASVPPAMMMEGATRYSTKDSITNEVSEALPARSSSPQRQYPQRPLSPIAPSEATSSPKPNLIDIEGSVDVDDMSPEMRREMERQLQSQEERRVADAAAAYRGSNGGAPAGASRTTSIQQRMQSLLDEGRSTPVTRTAAGYGRYTDDPSDSKPVPRRALPDNAQVISPTDYAQPRRGYASSPKPQESLVVERQRPDPEPRPIVAHAPVSASAPPGINRTGPRPAAKPKPMGLRSGMTGQKTSAPQSPIKSPNEERTAEWQNAANSKSQGSRLAMLLAKDQEGVADAGPGDKPLYDLPDEPAQDSRPTPAARLDVETDLDGKDWEMEFSKRYPSLSGIELVETGIGGLPSNLSQREVRVKDV</sequence>
<feature type="compositionally biased region" description="Basic and acidic residues" evidence="12">
    <location>
        <begin position="897"/>
        <end position="907"/>
    </location>
</feature>
<dbReference type="EMBL" id="NHZQ01000447">
    <property type="protein sequence ID" value="PSK34021.1"/>
    <property type="molecule type" value="Genomic_DNA"/>
</dbReference>
<evidence type="ECO:0000256" key="5">
    <source>
        <dbReference type="ARBA" id="ARBA00022553"/>
    </source>
</evidence>
<feature type="compositionally biased region" description="Polar residues" evidence="12">
    <location>
        <begin position="944"/>
        <end position="957"/>
    </location>
</feature>
<gene>
    <name evidence="14" type="ORF">B9Z65_8347</name>
</gene>
<keyword evidence="4" id="KW-0723">Serine/threonine-protein kinase</keyword>
<dbReference type="GO" id="GO:0007015">
    <property type="term" value="P:actin filament organization"/>
    <property type="evidence" value="ECO:0007669"/>
    <property type="project" value="TreeGrafter"/>
</dbReference>
<dbReference type="Pfam" id="PF00069">
    <property type="entry name" value="Pkinase"/>
    <property type="match status" value="1"/>
</dbReference>
<dbReference type="Gene3D" id="1.10.510.10">
    <property type="entry name" value="Transferase(Phosphotransferase) domain 1"/>
    <property type="match status" value="1"/>
</dbReference>
<evidence type="ECO:0000256" key="2">
    <source>
        <dbReference type="ARBA" id="ARBA00012513"/>
    </source>
</evidence>
<evidence type="ECO:0000256" key="10">
    <source>
        <dbReference type="ARBA" id="ARBA00047899"/>
    </source>
</evidence>
<dbReference type="FunFam" id="1.10.510.10:FF:000441">
    <property type="entry name" value="Serine/threonine protein kinase"/>
    <property type="match status" value="1"/>
</dbReference>
<dbReference type="SMART" id="SM00220">
    <property type="entry name" value="S_TKc"/>
    <property type="match status" value="1"/>
</dbReference>
<evidence type="ECO:0000256" key="12">
    <source>
        <dbReference type="SAM" id="MobiDB-lite"/>
    </source>
</evidence>
<keyword evidence="15" id="KW-1185">Reference proteome</keyword>
<feature type="region of interest" description="Disordered" evidence="12">
    <location>
        <begin position="335"/>
        <end position="413"/>
    </location>
</feature>
<keyword evidence="9" id="KW-0067">ATP-binding</keyword>
<keyword evidence="5" id="KW-0597">Phosphoprotein</keyword>
<accession>A0A2P7YDH9</accession>
<comment type="catalytic activity">
    <reaction evidence="11">
        <text>L-seryl-[protein] + ATP = O-phospho-L-seryl-[protein] + ADP + H(+)</text>
        <dbReference type="Rhea" id="RHEA:17989"/>
        <dbReference type="Rhea" id="RHEA-COMP:9863"/>
        <dbReference type="Rhea" id="RHEA-COMP:11604"/>
        <dbReference type="ChEBI" id="CHEBI:15378"/>
        <dbReference type="ChEBI" id="CHEBI:29999"/>
        <dbReference type="ChEBI" id="CHEBI:30616"/>
        <dbReference type="ChEBI" id="CHEBI:83421"/>
        <dbReference type="ChEBI" id="CHEBI:456216"/>
        <dbReference type="EC" id="2.7.11.1"/>
    </reaction>
</comment>